<proteinExistence type="predicted"/>
<organism evidence="2 3">
    <name type="scientific">Methylocucumis oryzae</name>
    <dbReference type="NCBI Taxonomy" id="1632867"/>
    <lineage>
        <taxon>Bacteria</taxon>
        <taxon>Pseudomonadati</taxon>
        <taxon>Pseudomonadota</taxon>
        <taxon>Gammaproteobacteria</taxon>
        <taxon>Methylococcales</taxon>
        <taxon>Methylococcaceae</taxon>
        <taxon>Methylocucumis</taxon>
    </lineage>
</organism>
<dbReference type="InterPro" id="IPR008538">
    <property type="entry name" value="Uma2"/>
</dbReference>
<dbReference type="PANTHER" id="PTHR34107:SF4">
    <property type="entry name" value="SLL1222 PROTEIN"/>
    <property type="match status" value="1"/>
</dbReference>
<evidence type="ECO:0000259" key="1">
    <source>
        <dbReference type="Pfam" id="PF05685"/>
    </source>
</evidence>
<comment type="caution">
    <text evidence="2">The sequence shown here is derived from an EMBL/GenBank/DDBJ whole genome shotgun (WGS) entry which is preliminary data.</text>
</comment>
<dbReference type="CDD" id="cd06260">
    <property type="entry name" value="DUF820-like"/>
    <property type="match status" value="1"/>
</dbReference>
<dbReference type="Gene3D" id="3.90.1570.10">
    <property type="entry name" value="tt1808, chain A"/>
    <property type="match status" value="1"/>
</dbReference>
<dbReference type="Pfam" id="PF05685">
    <property type="entry name" value="Uma2"/>
    <property type="match status" value="1"/>
</dbReference>
<dbReference type="InterPro" id="IPR011335">
    <property type="entry name" value="Restrct_endonuc-II-like"/>
</dbReference>
<accession>A0A0F3IQ85</accession>
<dbReference type="RefSeq" id="WP_045778076.1">
    <property type="nucleotide sequence ID" value="NZ_LAJX01000020.1"/>
</dbReference>
<dbReference type="EMBL" id="LAJX01000020">
    <property type="protein sequence ID" value="KJV07739.1"/>
    <property type="molecule type" value="Genomic_DNA"/>
</dbReference>
<name>A0A0F3IQ85_9GAMM</name>
<protein>
    <recommendedName>
        <fullName evidence="1">Putative restriction endonuclease domain-containing protein</fullName>
    </recommendedName>
</protein>
<dbReference type="InterPro" id="IPR012296">
    <property type="entry name" value="Nuclease_put_TT1808"/>
</dbReference>
<evidence type="ECO:0000313" key="2">
    <source>
        <dbReference type="EMBL" id="KJV07739.1"/>
    </source>
</evidence>
<gene>
    <name evidence="2" type="ORF">VZ94_02810</name>
</gene>
<reference evidence="2 3" key="2">
    <citation type="journal article" date="2016" name="Microb. Ecol.">
        <title>Genome Characteristics of a Novel Type I Methanotroph (Sn10-6) Isolated from a Flooded Indian Rice Field.</title>
        <authorList>
            <person name="Rahalkar M.C."/>
            <person name="Pandit P.S."/>
            <person name="Dhakephalkar P.K."/>
            <person name="Pore S."/>
            <person name="Arora P."/>
            <person name="Kapse N."/>
        </authorList>
    </citation>
    <scope>NUCLEOTIDE SEQUENCE [LARGE SCALE GENOMIC DNA]</scope>
    <source>
        <strain evidence="2 3">Sn10-6</strain>
    </source>
</reference>
<dbReference type="Proteomes" id="UP000033684">
    <property type="component" value="Unassembled WGS sequence"/>
</dbReference>
<sequence>MNQPAQRLACYQDLFDLPEHIIGEIIHGQLITQPRPASKHARTSSILSGELTTAYDLGRNGPGGWWILFEPELHLAKHVLVPDLAGWRRERMPKFPDSAYFDSAPDWICEILSPGTARIDRAVKMPIYAEQAVSWLWLIDPSLHTLEVYQRQNQHWLLEHTWQNDDVINAPPFADISLQLADLWLPV</sequence>
<dbReference type="SUPFAM" id="SSF52980">
    <property type="entry name" value="Restriction endonuclease-like"/>
    <property type="match status" value="1"/>
</dbReference>
<evidence type="ECO:0000313" key="3">
    <source>
        <dbReference type="Proteomes" id="UP000033684"/>
    </source>
</evidence>
<dbReference type="AlphaFoldDB" id="A0A0F3IQ85"/>
<reference evidence="3" key="1">
    <citation type="submission" date="2015-03" db="EMBL/GenBank/DDBJ databases">
        <title>Draft genome sequence of a novel methanotroph (Sn10-6) isolated from flooded ricefield rhizosphere in India.</title>
        <authorList>
            <person name="Pandit P.S."/>
            <person name="Pore S.D."/>
            <person name="Arora P."/>
            <person name="Kapse N.G."/>
            <person name="Dhakephalkar P.K."/>
            <person name="Rahalkar M.C."/>
        </authorList>
    </citation>
    <scope>NUCLEOTIDE SEQUENCE [LARGE SCALE GENOMIC DNA]</scope>
    <source>
        <strain evidence="3">Sn10-6</strain>
    </source>
</reference>
<dbReference type="OrthoDB" id="461333at2"/>
<dbReference type="PATRIC" id="fig|1632867.3.peg.2289"/>
<keyword evidence="3" id="KW-1185">Reference proteome</keyword>
<feature type="domain" description="Putative restriction endonuclease" evidence="1">
    <location>
        <begin position="19"/>
        <end position="180"/>
    </location>
</feature>
<dbReference type="PANTHER" id="PTHR34107">
    <property type="entry name" value="SLL0198 PROTEIN-RELATED"/>
    <property type="match status" value="1"/>
</dbReference>